<dbReference type="OrthoDB" id="428260at2759"/>
<dbReference type="InterPro" id="IPR012338">
    <property type="entry name" value="Beta-lactam/transpept-like"/>
</dbReference>
<accession>A0A1L9RKE1</accession>
<feature type="domain" description="Beta-lactamase-related" evidence="1">
    <location>
        <begin position="24"/>
        <end position="387"/>
    </location>
</feature>
<name>A0A1L9RKE1_ASPWE</name>
<dbReference type="GeneID" id="63751203"/>
<dbReference type="InterPro" id="IPR050789">
    <property type="entry name" value="Diverse_Enzym_Activities"/>
</dbReference>
<keyword evidence="3" id="KW-1185">Reference proteome</keyword>
<organism evidence="2 3">
    <name type="scientific">Aspergillus wentii DTO 134E9</name>
    <dbReference type="NCBI Taxonomy" id="1073089"/>
    <lineage>
        <taxon>Eukaryota</taxon>
        <taxon>Fungi</taxon>
        <taxon>Dikarya</taxon>
        <taxon>Ascomycota</taxon>
        <taxon>Pezizomycotina</taxon>
        <taxon>Eurotiomycetes</taxon>
        <taxon>Eurotiomycetidae</taxon>
        <taxon>Eurotiales</taxon>
        <taxon>Aspergillaceae</taxon>
        <taxon>Aspergillus</taxon>
        <taxon>Aspergillus subgen. Cremei</taxon>
    </lineage>
</organism>
<dbReference type="Proteomes" id="UP000184383">
    <property type="component" value="Unassembled WGS sequence"/>
</dbReference>
<dbReference type="Pfam" id="PF00144">
    <property type="entry name" value="Beta-lactamase"/>
    <property type="match status" value="1"/>
</dbReference>
<dbReference type="EMBL" id="KV878212">
    <property type="protein sequence ID" value="OJJ35374.1"/>
    <property type="molecule type" value="Genomic_DNA"/>
</dbReference>
<dbReference type="AlphaFoldDB" id="A0A1L9RKE1"/>
<dbReference type="PANTHER" id="PTHR43283">
    <property type="entry name" value="BETA-LACTAMASE-RELATED"/>
    <property type="match status" value="1"/>
</dbReference>
<dbReference type="VEuPathDB" id="FungiDB:ASPWEDRAFT_40575"/>
<gene>
    <name evidence="2" type="ORF">ASPWEDRAFT_40575</name>
</gene>
<evidence type="ECO:0000313" key="2">
    <source>
        <dbReference type="EMBL" id="OJJ35374.1"/>
    </source>
</evidence>
<proteinExistence type="predicted"/>
<reference evidence="3" key="1">
    <citation type="journal article" date="2017" name="Genome Biol.">
        <title>Comparative genomics reveals high biological diversity and specific adaptations in the industrially and medically important fungal genus Aspergillus.</title>
        <authorList>
            <person name="de Vries R.P."/>
            <person name="Riley R."/>
            <person name="Wiebenga A."/>
            <person name="Aguilar-Osorio G."/>
            <person name="Amillis S."/>
            <person name="Uchima C.A."/>
            <person name="Anderluh G."/>
            <person name="Asadollahi M."/>
            <person name="Askin M."/>
            <person name="Barry K."/>
            <person name="Battaglia E."/>
            <person name="Bayram O."/>
            <person name="Benocci T."/>
            <person name="Braus-Stromeyer S.A."/>
            <person name="Caldana C."/>
            <person name="Canovas D."/>
            <person name="Cerqueira G.C."/>
            <person name="Chen F."/>
            <person name="Chen W."/>
            <person name="Choi C."/>
            <person name="Clum A."/>
            <person name="Dos Santos R.A."/>
            <person name="Damasio A.R."/>
            <person name="Diallinas G."/>
            <person name="Emri T."/>
            <person name="Fekete E."/>
            <person name="Flipphi M."/>
            <person name="Freyberg S."/>
            <person name="Gallo A."/>
            <person name="Gournas C."/>
            <person name="Habgood R."/>
            <person name="Hainaut M."/>
            <person name="Harispe M.L."/>
            <person name="Henrissat B."/>
            <person name="Hilden K.S."/>
            <person name="Hope R."/>
            <person name="Hossain A."/>
            <person name="Karabika E."/>
            <person name="Karaffa L."/>
            <person name="Karanyi Z."/>
            <person name="Krasevec N."/>
            <person name="Kuo A."/>
            <person name="Kusch H."/>
            <person name="LaButti K."/>
            <person name="Lagendijk E.L."/>
            <person name="Lapidus A."/>
            <person name="Levasseur A."/>
            <person name="Lindquist E."/>
            <person name="Lipzen A."/>
            <person name="Logrieco A.F."/>
            <person name="MacCabe A."/>
            <person name="Maekelae M.R."/>
            <person name="Malavazi I."/>
            <person name="Melin P."/>
            <person name="Meyer V."/>
            <person name="Mielnichuk N."/>
            <person name="Miskei M."/>
            <person name="Molnar A.P."/>
            <person name="Mule G."/>
            <person name="Ngan C.Y."/>
            <person name="Orejas M."/>
            <person name="Orosz E."/>
            <person name="Ouedraogo J.P."/>
            <person name="Overkamp K.M."/>
            <person name="Park H.-S."/>
            <person name="Perrone G."/>
            <person name="Piumi F."/>
            <person name="Punt P.J."/>
            <person name="Ram A.F."/>
            <person name="Ramon A."/>
            <person name="Rauscher S."/>
            <person name="Record E."/>
            <person name="Riano-Pachon D.M."/>
            <person name="Robert V."/>
            <person name="Roehrig J."/>
            <person name="Ruller R."/>
            <person name="Salamov A."/>
            <person name="Salih N.S."/>
            <person name="Samson R.A."/>
            <person name="Sandor E."/>
            <person name="Sanguinetti M."/>
            <person name="Schuetze T."/>
            <person name="Sepcic K."/>
            <person name="Shelest E."/>
            <person name="Sherlock G."/>
            <person name="Sophianopoulou V."/>
            <person name="Squina F.M."/>
            <person name="Sun H."/>
            <person name="Susca A."/>
            <person name="Todd R.B."/>
            <person name="Tsang A."/>
            <person name="Unkles S.E."/>
            <person name="van de Wiele N."/>
            <person name="van Rossen-Uffink D."/>
            <person name="Oliveira J.V."/>
            <person name="Vesth T.C."/>
            <person name="Visser J."/>
            <person name="Yu J.-H."/>
            <person name="Zhou M."/>
            <person name="Andersen M.R."/>
            <person name="Archer D.B."/>
            <person name="Baker S.E."/>
            <person name="Benoit I."/>
            <person name="Brakhage A.A."/>
            <person name="Braus G.H."/>
            <person name="Fischer R."/>
            <person name="Frisvad J.C."/>
            <person name="Goldman G.H."/>
            <person name="Houbraken J."/>
            <person name="Oakley B."/>
            <person name="Pocsi I."/>
            <person name="Scazzocchio C."/>
            <person name="Seiboth B."/>
            <person name="vanKuyk P.A."/>
            <person name="Wortman J."/>
            <person name="Dyer P.S."/>
            <person name="Grigoriev I.V."/>
        </authorList>
    </citation>
    <scope>NUCLEOTIDE SEQUENCE [LARGE SCALE GENOMIC DNA]</scope>
    <source>
        <strain evidence="3">DTO 134E9</strain>
    </source>
</reference>
<dbReference type="InterPro" id="IPR001466">
    <property type="entry name" value="Beta-lactam-related"/>
</dbReference>
<dbReference type="PANTHER" id="PTHR43283:SF3">
    <property type="entry name" value="BETA-LACTAMASE FAMILY PROTEIN (AFU_ORTHOLOGUE AFUA_5G07500)"/>
    <property type="match status" value="1"/>
</dbReference>
<sequence length="411" mass="45278">MTTLPTETIEVIQNRIASACSDPEKGLPGVSFVAVGKDGNELVSHAAGQRGYGSSEAMKTDSVFWIASCTKMITGIACMQLVEQGRLSLDDAEQVYQFCPELRDAKVLQKDGSLVEKKREITLRMLLTHTSGLGYTFFSDALRDYKKPGYDEFTGSIEDFLQPLIHQPGEAWEYGIGIDWAGALLERVTGLSLNDYFHQHIFEPLGLKHISMLPTTEMKNNLTFMNQRAADGQLSAREHVLKRALQEETKSDKSYFYSGGAGCFSTPQDYCQILTVLLNNGTSPKTGTQLLKKETVDEMFRDQISNLPPLAEKHFPDAVPELVTNAVGVHPTVAGDRQGWGLTFNITGGPTGRSLGTGQWSGLPNPRWWCDREKGVAGMICVQVLPFGDNQLFDLWQDVEAGVYRGLGLGV</sequence>
<dbReference type="STRING" id="1073089.A0A1L9RKE1"/>
<dbReference type="RefSeq" id="XP_040689050.1">
    <property type="nucleotide sequence ID" value="XM_040835355.1"/>
</dbReference>
<dbReference type="Gene3D" id="3.40.710.10">
    <property type="entry name" value="DD-peptidase/beta-lactamase superfamily"/>
    <property type="match status" value="1"/>
</dbReference>
<dbReference type="SUPFAM" id="SSF56601">
    <property type="entry name" value="beta-lactamase/transpeptidase-like"/>
    <property type="match status" value="1"/>
</dbReference>
<protein>
    <recommendedName>
        <fullName evidence="1">Beta-lactamase-related domain-containing protein</fullName>
    </recommendedName>
</protein>
<evidence type="ECO:0000313" key="3">
    <source>
        <dbReference type="Proteomes" id="UP000184383"/>
    </source>
</evidence>
<evidence type="ECO:0000259" key="1">
    <source>
        <dbReference type="Pfam" id="PF00144"/>
    </source>
</evidence>